<gene>
    <name evidence="2" type="ORF">AMPC_10600</name>
</gene>
<dbReference type="EMBL" id="AP025592">
    <property type="protein sequence ID" value="BDG07947.1"/>
    <property type="molecule type" value="Genomic_DNA"/>
</dbReference>
<reference evidence="3" key="1">
    <citation type="journal article" date="2022" name="Int. J. Syst. Evol. Microbiol.">
        <title>Anaeromyxobacter oryzae sp. nov., Anaeromyxobacter diazotrophicus sp. nov. and Anaeromyxobacter paludicola sp. nov., isolated from paddy soils.</title>
        <authorList>
            <person name="Itoh H."/>
            <person name="Xu Z."/>
            <person name="Mise K."/>
            <person name="Masuda Y."/>
            <person name="Ushijima N."/>
            <person name="Hayakawa C."/>
            <person name="Shiratori Y."/>
            <person name="Senoo K."/>
        </authorList>
    </citation>
    <scope>NUCLEOTIDE SEQUENCE [LARGE SCALE GENOMIC DNA]</scope>
    <source>
        <strain evidence="3">Red630</strain>
    </source>
</reference>
<keyword evidence="3" id="KW-1185">Reference proteome</keyword>
<dbReference type="Gene3D" id="3.30.300.130">
    <property type="entry name" value="Fe-S cluster assembly (FSCA)"/>
    <property type="match status" value="1"/>
</dbReference>
<evidence type="ECO:0000313" key="3">
    <source>
        <dbReference type="Proteomes" id="UP001162734"/>
    </source>
</evidence>
<protein>
    <recommendedName>
        <fullName evidence="1">NIF system FeS cluster assembly NifU C-terminal domain-containing protein</fullName>
    </recommendedName>
</protein>
<feature type="domain" description="NIF system FeS cluster assembly NifU C-terminal" evidence="1">
    <location>
        <begin position="114"/>
        <end position="164"/>
    </location>
</feature>
<dbReference type="Proteomes" id="UP001162734">
    <property type="component" value="Chromosome"/>
</dbReference>
<evidence type="ECO:0000259" key="1">
    <source>
        <dbReference type="Pfam" id="PF01106"/>
    </source>
</evidence>
<dbReference type="Pfam" id="PF01106">
    <property type="entry name" value="NifU"/>
    <property type="match status" value="1"/>
</dbReference>
<dbReference type="SUPFAM" id="SSF117916">
    <property type="entry name" value="Fe-S cluster assembly (FSCA) domain-like"/>
    <property type="match status" value="1"/>
</dbReference>
<dbReference type="RefSeq" id="WP_248344981.1">
    <property type="nucleotide sequence ID" value="NZ_AP025592.1"/>
</dbReference>
<dbReference type="InterPro" id="IPR001075">
    <property type="entry name" value="NIF_FeS_clus_asmbl_NifU_C"/>
</dbReference>
<organism evidence="2 3">
    <name type="scientific">Anaeromyxobacter paludicola</name>
    <dbReference type="NCBI Taxonomy" id="2918171"/>
    <lineage>
        <taxon>Bacteria</taxon>
        <taxon>Pseudomonadati</taxon>
        <taxon>Myxococcota</taxon>
        <taxon>Myxococcia</taxon>
        <taxon>Myxococcales</taxon>
        <taxon>Cystobacterineae</taxon>
        <taxon>Anaeromyxobacteraceae</taxon>
        <taxon>Anaeromyxobacter</taxon>
    </lineage>
</organism>
<evidence type="ECO:0000313" key="2">
    <source>
        <dbReference type="EMBL" id="BDG07947.1"/>
    </source>
</evidence>
<accession>A0ABN6N425</accession>
<sequence length="187" mass="19633">MASAETAETAGRDLSRHGERVERLLEELRGLAGPSAFARVEELVRLLVELYGAGLERLLGHAAEAGAPAAELDRRLSDDELVSSLLLLHGLHPLPTRARVERAVAAAGARLGGGARLELLGLSDDGRVRLRLGAAPGGCPSTRARLLQAVREAIQEAAPEVSQVDVEDAAAAEPARLVTLGGPRGRR</sequence>
<proteinExistence type="predicted"/>
<name>A0ABN6N425_9BACT</name>
<dbReference type="InterPro" id="IPR034904">
    <property type="entry name" value="FSCA_dom_sf"/>
</dbReference>